<accession>A0A2G1QP07</accession>
<gene>
    <name evidence="2" type="ORF">CSC94_09270</name>
</gene>
<dbReference type="Gene3D" id="1.10.150.690">
    <property type="entry name" value="DUF2063"/>
    <property type="match status" value="1"/>
</dbReference>
<dbReference type="InterPro" id="IPR018640">
    <property type="entry name" value="DUF2063"/>
</dbReference>
<keyword evidence="3" id="KW-1185">Reference proteome</keyword>
<dbReference type="Pfam" id="PF09836">
    <property type="entry name" value="DUF2063"/>
    <property type="match status" value="1"/>
</dbReference>
<organism evidence="2 3">
    <name type="scientific">Zhengella mangrovi</name>
    <dbReference type="NCBI Taxonomy" id="1982044"/>
    <lineage>
        <taxon>Bacteria</taxon>
        <taxon>Pseudomonadati</taxon>
        <taxon>Pseudomonadota</taxon>
        <taxon>Alphaproteobacteria</taxon>
        <taxon>Hyphomicrobiales</taxon>
        <taxon>Notoacmeibacteraceae</taxon>
        <taxon>Zhengella</taxon>
    </lineage>
</organism>
<evidence type="ECO:0000259" key="1">
    <source>
        <dbReference type="Pfam" id="PF09836"/>
    </source>
</evidence>
<reference evidence="2 3" key="1">
    <citation type="submission" date="2017-10" db="EMBL/GenBank/DDBJ databases">
        <title>Sedimentibacterium mangrovi gen. nov., sp. nov., a novel member of family Phyllobacteriacea isolated from mangrove sediment.</title>
        <authorList>
            <person name="Liao H."/>
            <person name="Tian Y."/>
        </authorList>
    </citation>
    <scope>NUCLEOTIDE SEQUENCE [LARGE SCALE GENOMIC DNA]</scope>
    <source>
        <strain evidence="2 3">X9-2-2</strain>
    </source>
</reference>
<dbReference type="InterPro" id="IPR044922">
    <property type="entry name" value="DUF2063_N_sf"/>
</dbReference>
<dbReference type="EMBL" id="PDVP01000004">
    <property type="protein sequence ID" value="PHP67225.1"/>
    <property type="molecule type" value="Genomic_DNA"/>
</dbReference>
<evidence type="ECO:0000313" key="2">
    <source>
        <dbReference type="EMBL" id="PHP67225.1"/>
    </source>
</evidence>
<dbReference type="RefSeq" id="WP_099306052.1">
    <property type="nucleotide sequence ID" value="NZ_PDVP01000004.1"/>
</dbReference>
<dbReference type="OrthoDB" id="4146344at2"/>
<proteinExistence type="predicted"/>
<comment type="caution">
    <text evidence="2">The sequence shown here is derived from an EMBL/GenBank/DDBJ whole genome shotgun (WGS) entry which is preliminary data.</text>
</comment>
<evidence type="ECO:0000313" key="3">
    <source>
        <dbReference type="Proteomes" id="UP000221168"/>
    </source>
</evidence>
<feature type="domain" description="Putative DNA-binding" evidence="1">
    <location>
        <begin position="11"/>
        <end position="100"/>
    </location>
</feature>
<dbReference type="AlphaFoldDB" id="A0A2G1QP07"/>
<dbReference type="Proteomes" id="UP000221168">
    <property type="component" value="Unassembled WGS sequence"/>
</dbReference>
<sequence length="260" mass="27069">MQAPDPAWNSAAFAAALLDPQAPVPAGVGRTDGSAMERRFAVYRNNVAHSLVTAMADIFPGVAGLAGRDRFTDAVRLYLAGSPPGSPILAELGRDFPDFLDRFPPARQQMPWLAGVARLERAWLDAWHAADAPLLDPAQLATISPEQLAQTRFLAHPAAMIVRSDFAIVRLLEAGRNGQAADPAGPGCALVSRPHLAVMIEPLDAAAAGLARCLLAGGTLGTAAEDADGHPDFELGRSLGLLLAAGAFAGIAPPPEPEGR</sequence>
<name>A0A2G1QP07_9HYPH</name>
<protein>
    <submittedName>
        <fullName evidence="2">DUF2063 domain-containing protein</fullName>
    </submittedName>
</protein>